<feature type="region of interest" description="Disordered" evidence="6">
    <location>
        <begin position="161"/>
        <end position="188"/>
    </location>
</feature>
<dbReference type="SMART" id="SM00355">
    <property type="entry name" value="ZnF_C2H2"/>
    <property type="match status" value="2"/>
</dbReference>
<evidence type="ECO:0000256" key="6">
    <source>
        <dbReference type="SAM" id="MobiDB-lite"/>
    </source>
</evidence>
<dbReference type="PANTHER" id="PTHR24408:SF58">
    <property type="entry name" value="TRANSCRIPTION FACTOR (TFIIIA), PUTATIVE (AFU_ORTHOLOGUE AFUA_1G05150)-RELATED"/>
    <property type="match status" value="1"/>
</dbReference>
<feature type="region of interest" description="Disordered" evidence="6">
    <location>
        <begin position="218"/>
        <end position="246"/>
    </location>
</feature>
<accession>A0AAW0FI32</accession>
<evidence type="ECO:0000259" key="7">
    <source>
        <dbReference type="PROSITE" id="PS50157"/>
    </source>
</evidence>
<keyword evidence="4" id="KW-0862">Zinc</keyword>
<feature type="compositionally biased region" description="Basic and acidic residues" evidence="6">
    <location>
        <begin position="168"/>
        <end position="177"/>
    </location>
</feature>
<dbReference type="AlphaFoldDB" id="A0AAW0FI32"/>
<dbReference type="GO" id="GO:0008270">
    <property type="term" value="F:zinc ion binding"/>
    <property type="evidence" value="ECO:0007669"/>
    <property type="project" value="UniProtKB-KW"/>
</dbReference>
<dbReference type="Proteomes" id="UP001385951">
    <property type="component" value="Unassembled WGS sequence"/>
</dbReference>
<proteinExistence type="predicted"/>
<evidence type="ECO:0000256" key="2">
    <source>
        <dbReference type="ARBA" id="ARBA00022737"/>
    </source>
</evidence>
<keyword evidence="3 5" id="KW-0863">Zinc-finger</keyword>
<comment type="caution">
    <text evidence="8">The sequence shown here is derived from an EMBL/GenBank/DDBJ whole genome shotgun (WGS) entry which is preliminary data.</text>
</comment>
<dbReference type="PANTHER" id="PTHR24408">
    <property type="entry name" value="ZINC FINGER PROTEIN"/>
    <property type="match status" value="1"/>
</dbReference>
<dbReference type="PROSITE" id="PS50157">
    <property type="entry name" value="ZINC_FINGER_C2H2_2"/>
    <property type="match status" value="2"/>
</dbReference>
<dbReference type="GO" id="GO:0005634">
    <property type="term" value="C:nucleus"/>
    <property type="evidence" value="ECO:0007669"/>
    <property type="project" value="TreeGrafter"/>
</dbReference>
<keyword evidence="2" id="KW-0677">Repeat</keyword>
<dbReference type="Gene3D" id="3.30.160.60">
    <property type="entry name" value="Classic Zinc Finger"/>
    <property type="match status" value="1"/>
</dbReference>
<evidence type="ECO:0000256" key="1">
    <source>
        <dbReference type="ARBA" id="ARBA00022723"/>
    </source>
</evidence>
<evidence type="ECO:0000256" key="5">
    <source>
        <dbReference type="PROSITE-ProRule" id="PRU00042"/>
    </source>
</evidence>
<keyword evidence="9" id="KW-1185">Reference proteome</keyword>
<keyword evidence="1" id="KW-0479">Metal-binding</keyword>
<gene>
    <name evidence="8" type="ORF">QCA50_018277</name>
</gene>
<dbReference type="GO" id="GO:0043565">
    <property type="term" value="F:sequence-specific DNA binding"/>
    <property type="evidence" value="ECO:0007669"/>
    <property type="project" value="TreeGrafter"/>
</dbReference>
<organism evidence="8 9">
    <name type="scientific">Cerrena zonata</name>
    <dbReference type="NCBI Taxonomy" id="2478898"/>
    <lineage>
        <taxon>Eukaryota</taxon>
        <taxon>Fungi</taxon>
        <taxon>Dikarya</taxon>
        <taxon>Basidiomycota</taxon>
        <taxon>Agaricomycotina</taxon>
        <taxon>Agaricomycetes</taxon>
        <taxon>Polyporales</taxon>
        <taxon>Cerrenaceae</taxon>
        <taxon>Cerrena</taxon>
    </lineage>
</organism>
<evidence type="ECO:0000313" key="8">
    <source>
        <dbReference type="EMBL" id="KAK7678695.1"/>
    </source>
</evidence>
<dbReference type="InterPro" id="IPR013087">
    <property type="entry name" value="Znf_C2H2_type"/>
</dbReference>
<dbReference type="GO" id="GO:0000981">
    <property type="term" value="F:DNA-binding transcription factor activity, RNA polymerase II-specific"/>
    <property type="evidence" value="ECO:0007669"/>
    <property type="project" value="TreeGrafter"/>
</dbReference>
<evidence type="ECO:0000313" key="9">
    <source>
        <dbReference type="Proteomes" id="UP001385951"/>
    </source>
</evidence>
<sequence>MSPSRSLSVMSDINLATYFRGIPGNYQCPECHKNHDSSIELREHLWTHREADAKESISNKNRRHKCPHLKCAGKIFAQTTPIKVHFRIHTRETKTFVCPHLVFWTPGDRTLCGYATTRQSRLGDHILADHMDQEDLQTAKHPWVVAEDVSLSAAKLHFGKPPRVKAHQGKDGAKGLDADDGQLPPVNPPAPVPAPVKAQGPVAAEYGANIQAQVAVPTPPRVRRHHARPPVPAAYPRRPIHLDPPNQFISRTATTPRRRLHPMLVIPPPPQYVYVPYVRRVSTGVRYDPYRRGMVEDFGYEHILMRMARD</sequence>
<evidence type="ECO:0000256" key="4">
    <source>
        <dbReference type="ARBA" id="ARBA00022833"/>
    </source>
</evidence>
<feature type="domain" description="C2H2-type" evidence="7">
    <location>
        <begin position="64"/>
        <end position="94"/>
    </location>
</feature>
<evidence type="ECO:0000256" key="3">
    <source>
        <dbReference type="ARBA" id="ARBA00022771"/>
    </source>
</evidence>
<reference evidence="8 9" key="1">
    <citation type="submission" date="2022-09" db="EMBL/GenBank/DDBJ databases">
        <authorList>
            <person name="Palmer J.M."/>
        </authorList>
    </citation>
    <scope>NUCLEOTIDE SEQUENCE [LARGE SCALE GENOMIC DNA]</scope>
    <source>
        <strain evidence="8 9">DSM 7382</strain>
    </source>
</reference>
<dbReference type="EMBL" id="JASBNA010000068">
    <property type="protein sequence ID" value="KAK7678695.1"/>
    <property type="molecule type" value="Genomic_DNA"/>
</dbReference>
<protein>
    <recommendedName>
        <fullName evidence="7">C2H2-type domain-containing protein</fullName>
    </recommendedName>
</protein>
<feature type="domain" description="C2H2-type" evidence="7">
    <location>
        <begin position="26"/>
        <end position="53"/>
    </location>
</feature>
<name>A0AAW0FI32_9APHY</name>